<dbReference type="EMBL" id="UINC01061135">
    <property type="protein sequence ID" value="SVB86385.1"/>
    <property type="molecule type" value="Genomic_DNA"/>
</dbReference>
<sequence length="94" mass="10366">MSENINELVNGVISTKKLEGAETFKNAESSGLPAADILDYWSWAYSEAQPFQTGARCSQHQSGAAQALLEFLVNFPKTTSRSYIIGESIKMYQV</sequence>
<dbReference type="AlphaFoldDB" id="A0A382HH33"/>
<name>A0A382HH33_9ZZZZ</name>
<accession>A0A382HH33</accession>
<protein>
    <submittedName>
        <fullName evidence="1">Uncharacterized protein</fullName>
    </submittedName>
</protein>
<evidence type="ECO:0000313" key="1">
    <source>
        <dbReference type="EMBL" id="SVB86385.1"/>
    </source>
</evidence>
<gene>
    <name evidence="1" type="ORF">METZ01_LOCUS239239</name>
</gene>
<reference evidence="1" key="1">
    <citation type="submission" date="2018-05" db="EMBL/GenBank/DDBJ databases">
        <authorList>
            <person name="Lanie J.A."/>
            <person name="Ng W.-L."/>
            <person name="Kazmierczak K.M."/>
            <person name="Andrzejewski T.M."/>
            <person name="Davidsen T.M."/>
            <person name="Wayne K.J."/>
            <person name="Tettelin H."/>
            <person name="Glass J.I."/>
            <person name="Rusch D."/>
            <person name="Podicherti R."/>
            <person name="Tsui H.-C.T."/>
            <person name="Winkler M.E."/>
        </authorList>
    </citation>
    <scope>NUCLEOTIDE SEQUENCE</scope>
</reference>
<organism evidence="1">
    <name type="scientific">marine metagenome</name>
    <dbReference type="NCBI Taxonomy" id="408172"/>
    <lineage>
        <taxon>unclassified sequences</taxon>
        <taxon>metagenomes</taxon>
        <taxon>ecological metagenomes</taxon>
    </lineage>
</organism>
<proteinExistence type="predicted"/>